<protein>
    <submittedName>
        <fullName evidence="4">Glycoside hydrolase family 127 protein</fullName>
    </submittedName>
</protein>
<proteinExistence type="predicted"/>
<reference evidence="4 5" key="1">
    <citation type="journal article" date="2021" name="Environ. Microbiol.">
        <title>Genetic insights into the dark matter of the mammalian gut microbiota through targeted genome reconstruction.</title>
        <authorList>
            <person name="Lugli G.A."/>
            <person name="Alessandri G."/>
            <person name="Milani C."/>
            <person name="Viappiani A."/>
            <person name="Fontana F."/>
            <person name="Tarracchini C."/>
            <person name="Mancabelli L."/>
            <person name="Argentini C."/>
            <person name="Ruiz L."/>
            <person name="Margolles A."/>
            <person name="van Sinderen D."/>
            <person name="Turroni F."/>
            <person name="Ventura M."/>
        </authorList>
    </citation>
    <scope>NUCLEOTIDE SEQUENCE [LARGE SCALE GENOMIC DNA]</scope>
    <source>
        <strain evidence="4 5">MA1</strain>
    </source>
</reference>
<keyword evidence="4" id="KW-0378">Hydrolase</keyword>
<feature type="domain" description="Non-reducing end beta-L-arabinofuranosidase-like GH127 catalytic" evidence="2">
    <location>
        <begin position="137"/>
        <end position="430"/>
    </location>
</feature>
<comment type="caution">
    <text evidence="4">The sequence shown here is derived from an EMBL/GenBank/DDBJ whole genome shotgun (WGS) entry which is preliminary data.</text>
</comment>
<dbReference type="InterPro" id="IPR008928">
    <property type="entry name" value="6-hairpin_glycosidase_sf"/>
</dbReference>
<evidence type="ECO:0000313" key="5">
    <source>
        <dbReference type="Proteomes" id="UP000710815"/>
    </source>
</evidence>
<evidence type="ECO:0000259" key="2">
    <source>
        <dbReference type="Pfam" id="PF07944"/>
    </source>
</evidence>
<accession>A0ABS9VXZ5</accession>
<dbReference type="RefSeq" id="WP_241514900.1">
    <property type="nucleotide sequence ID" value="NZ_JAFEJT020000070.1"/>
</dbReference>
<organism evidence="4 5">
    <name type="scientific">Bifidobacterium amazonense</name>
    <dbReference type="NCBI Taxonomy" id="2809027"/>
    <lineage>
        <taxon>Bacteria</taxon>
        <taxon>Bacillati</taxon>
        <taxon>Actinomycetota</taxon>
        <taxon>Actinomycetes</taxon>
        <taxon>Bifidobacteriales</taxon>
        <taxon>Bifidobacteriaceae</taxon>
        <taxon>Bifidobacterium</taxon>
    </lineage>
</organism>
<dbReference type="InterPro" id="IPR049046">
    <property type="entry name" value="Beta-AFase-like_GH127_middle"/>
</dbReference>
<keyword evidence="5" id="KW-1185">Reference proteome</keyword>
<dbReference type="PANTHER" id="PTHR31151:SF0">
    <property type="entry name" value="PROLINE-TRNA LIGASE (DUF1680)"/>
    <property type="match status" value="1"/>
</dbReference>
<dbReference type="SUPFAM" id="SSF48208">
    <property type="entry name" value="Six-hairpin glycosidases"/>
    <property type="match status" value="1"/>
</dbReference>
<evidence type="ECO:0000313" key="4">
    <source>
        <dbReference type="EMBL" id="MCH9276985.1"/>
    </source>
</evidence>
<dbReference type="InterPro" id="IPR012878">
    <property type="entry name" value="Beta-AFase-like_GH127_cat"/>
</dbReference>
<feature type="region of interest" description="Disordered" evidence="1">
    <location>
        <begin position="1"/>
        <end position="23"/>
    </location>
</feature>
<gene>
    <name evidence="4" type="ORF">JS533_012035</name>
</gene>
<dbReference type="Pfam" id="PF20736">
    <property type="entry name" value="Glyco_hydro127M"/>
    <property type="match status" value="1"/>
</dbReference>
<evidence type="ECO:0000256" key="1">
    <source>
        <dbReference type="SAM" id="MobiDB-lite"/>
    </source>
</evidence>
<dbReference type="EMBL" id="JAFEJT020000070">
    <property type="protein sequence ID" value="MCH9276985.1"/>
    <property type="molecule type" value="Genomic_DNA"/>
</dbReference>
<reference evidence="4 5" key="2">
    <citation type="journal article" date="2021" name="Syst. Appl. Microbiol.">
        <title>Phylogenetic classification of ten novel species belonging to the genus Bifidobacterium comprising B. phasiani sp. nov., B. pongonis sp. nov., B. saguinibicoloris sp. nov., B. colobi sp. nov., B. simiiventris sp. nov., B. santillanense sp. nov., B. miconis sp. nov., B. amazonense sp. nov., B. pluvialisilvae sp. nov., and B. miconisargentati sp. nov.</title>
        <authorList>
            <person name="Lugli G.A."/>
            <person name="Calvete-Torre I."/>
            <person name="Alessandri G."/>
            <person name="Milani C."/>
            <person name="Turroni F."/>
            <person name="Laiolo P."/>
            <person name="Ossiprandi M.C."/>
            <person name="Margolles A."/>
            <person name="Ruiz L."/>
            <person name="Ventura M."/>
        </authorList>
    </citation>
    <scope>NUCLEOTIDE SEQUENCE [LARGE SCALE GENOMIC DNA]</scope>
    <source>
        <strain evidence="4 5">MA1</strain>
    </source>
</reference>
<feature type="domain" description="Non-reducing end beta-L-arabinofuranosidase-like GH127 middle" evidence="3">
    <location>
        <begin position="441"/>
        <end position="535"/>
    </location>
</feature>
<name>A0ABS9VXZ5_9BIFI</name>
<evidence type="ECO:0000259" key="3">
    <source>
        <dbReference type="Pfam" id="PF20736"/>
    </source>
</evidence>
<dbReference type="Pfam" id="PF07944">
    <property type="entry name" value="Beta-AFase-like_GH127_cat"/>
    <property type="match status" value="1"/>
</dbReference>
<dbReference type="Proteomes" id="UP000710815">
    <property type="component" value="Unassembled WGS sequence"/>
</dbReference>
<dbReference type="PANTHER" id="PTHR31151">
    <property type="entry name" value="PROLINE-TRNA LIGASE (DUF1680)"/>
    <property type="match status" value="1"/>
</dbReference>
<sequence length="641" mass="73354">MPVDTSYNPYPHDAAARGLNQPEPEIRPAVEPRLRSFRYANVALSDGHWKRQRDHVVNLYLSLPDDDILQSALRGTGVDIGARGLGGWGGTFGQMLASFAKLYAVTGDFRLKAKAIDLFERWFALAGEHDELLRLGTYDYEKMLGGLLDMDEIMGYDAQGRVREAVSRLTDAAMRDFDESIPRDGLQDGRMKGQIEWYTLPENLYRAWLRYGDGKYRDYAGRWRYDYLWDKVAARDFASIGPRHAYSHVNALSSLAREYEATGDAGDLDVLRAAYDELLARHTYATGGYGPGENLFVERDGYLGFMLMSPWDLHGEDPTFRNFAGERVARSDAWGSCEVSCCSWAVFKLCDYLLRFTGEARYGAWAERMLLNCVGGQPDIKPNGELLYYANYFADGGMKSTVDRRLQREGQNFRWQCCSGTFPQDVAEYANMLYYADDDALYVTQYLPSSVRWDRGGRAVAVENFSDWPRDGRIRLRVDGGGMRFALRLRVPDWADGADAVRVNGRRVDVPVRPNDWLTVERCWDDGDLLEFDVPYRLRFVPVDDARPDLVALCYGPVVLVSDEMTLLSGDRDRPQDWIVPVEGETMTFRTLPGHAGLPAWQTRTFSPYYLYPQDRWYFMYHRIYADDDRRRDAVRMVNMG</sequence>
<dbReference type="GO" id="GO:0016787">
    <property type="term" value="F:hydrolase activity"/>
    <property type="evidence" value="ECO:0007669"/>
    <property type="project" value="UniProtKB-KW"/>
</dbReference>